<organism evidence="2 3">
    <name type="scientific">Plantactinospora soyae</name>
    <dbReference type="NCBI Taxonomy" id="1544732"/>
    <lineage>
        <taxon>Bacteria</taxon>
        <taxon>Bacillati</taxon>
        <taxon>Actinomycetota</taxon>
        <taxon>Actinomycetes</taxon>
        <taxon>Micromonosporales</taxon>
        <taxon>Micromonosporaceae</taxon>
        <taxon>Plantactinospora</taxon>
    </lineage>
</organism>
<keyword evidence="3" id="KW-1185">Reference proteome</keyword>
<name>A0A927M0S0_9ACTN</name>
<feature type="chain" id="PRO_5037089171" description="VCBS repeat-containing protein" evidence="1">
    <location>
        <begin position="28"/>
        <end position="366"/>
    </location>
</feature>
<feature type="signal peptide" evidence="1">
    <location>
        <begin position="1"/>
        <end position="27"/>
    </location>
</feature>
<dbReference type="Proteomes" id="UP000649753">
    <property type="component" value="Unassembled WGS sequence"/>
</dbReference>
<proteinExistence type="predicted"/>
<dbReference type="EMBL" id="JADBEB010000001">
    <property type="protein sequence ID" value="MBE1484745.1"/>
    <property type="molecule type" value="Genomic_DNA"/>
</dbReference>
<evidence type="ECO:0000256" key="1">
    <source>
        <dbReference type="SAM" id="SignalP"/>
    </source>
</evidence>
<sequence length="366" mass="38601">MWRRRIAAVAASATVIATGAVAPAAWADGPGEPLYGYLNADTLPDLAWLGTAPPRNCAVRVRFGRPGGGYLAPREYTYRGPGGGGPGACPDLGVAVDLDDSGTAELVLGWYAGHPGRSGDDLLVLRNFALSAGLQALQRPNFLGLADFDGDRRQDIYEWTDQGEGFATYLNDGTGTLRPGPVRYCAGSLQYKLADFDLDGATDMAIVYVDRCADGAHGVAVVFDDGTVTELPGVPGGEWSWTINVLDADHNGVPDVLTYYHPTGLHNTFLGVGDGTFVSSPLAVQDAVTVSGTVPTSLPLLANDWVSRRARLSIVTPPMFGTLRVTAGRSVVYTPTSAPGVADRFVYQVTQDDRSSNATVIVKIAP</sequence>
<evidence type="ECO:0000313" key="3">
    <source>
        <dbReference type="Proteomes" id="UP000649753"/>
    </source>
</evidence>
<protein>
    <recommendedName>
        <fullName evidence="4">VCBS repeat-containing protein</fullName>
    </recommendedName>
</protein>
<dbReference type="AlphaFoldDB" id="A0A927M0S0"/>
<evidence type="ECO:0000313" key="2">
    <source>
        <dbReference type="EMBL" id="MBE1484745.1"/>
    </source>
</evidence>
<evidence type="ECO:0008006" key="4">
    <source>
        <dbReference type="Google" id="ProtNLM"/>
    </source>
</evidence>
<dbReference type="Pfam" id="PF17963">
    <property type="entry name" value="Big_9"/>
    <property type="match status" value="1"/>
</dbReference>
<dbReference type="RefSeq" id="WP_192765058.1">
    <property type="nucleotide sequence ID" value="NZ_JADBEB010000001.1"/>
</dbReference>
<accession>A0A927M0S0</accession>
<reference evidence="2" key="1">
    <citation type="submission" date="2020-10" db="EMBL/GenBank/DDBJ databases">
        <title>Sequencing the genomes of 1000 actinobacteria strains.</title>
        <authorList>
            <person name="Klenk H.-P."/>
        </authorList>
    </citation>
    <scope>NUCLEOTIDE SEQUENCE</scope>
    <source>
        <strain evidence="2">DSM 46832</strain>
    </source>
</reference>
<dbReference type="SUPFAM" id="SSF69318">
    <property type="entry name" value="Integrin alpha N-terminal domain"/>
    <property type="match status" value="1"/>
</dbReference>
<comment type="caution">
    <text evidence="2">The sequence shown here is derived from an EMBL/GenBank/DDBJ whole genome shotgun (WGS) entry which is preliminary data.</text>
</comment>
<keyword evidence="1" id="KW-0732">Signal</keyword>
<gene>
    <name evidence="2" type="ORF">H4W31_000383</name>
</gene>
<dbReference type="InterPro" id="IPR028994">
    <property type="entry name" value="Integrin_alpha_N"/>
</dbReference>